<accession>A0A6B2M3M2</accession>
<reference evidence="1 2" key="1">
    <citation type="submission" date="2020-02" db="EMBL/GenBank/DDBJ databases">
        <title>Albibacoteraceae fam. nov., the first described family within the subdivision 4 Verrucomicrobia.</title>
        <authorList>
            <person name="Xi F."/>
        </authorList>
    </citation>
    <scope>NUCLEOTIDE SEQUENCE [LARGE SCALE GENOMIC DNA]</scope>
    <source>
        <strain evidence="1 2">CK1056</strain>
    </source>
</reference>
<gene>
    <name evidence="1" type="ORF">G0Q06_12885</name>
</gene>
<dbReference type="EMBL" id="JAAGNX010000003">
    <property type="protein sequence ID" value="NDV63353.1"/>
    <property type="molecule type" value="Genomic_DNA"/>
</dbReference>
<keyword evidence="2" id="KW-1185">Reference proteome</keyword>
<dbReference type="Proteomes" id="UP000478417">
    <property type="component" value="Unassembled WGS sequence"/>
</dbReference>
<name>A0A6B2M3M2_9BACT</name>
<evidence type="ECO:0000313" key="2">
    <source>
        <dbReference type="Proteomes" id="UP000478417"/>
    </source>
</evidence>
<proteinExistence type="predicted"/>
<dbReference type="AlphaFoldDB" id="A0A6B2M3M2"/>
<organism evidence="1 2">
    <name type="scientific">Oceanipulchritudo coccoides</name>
    <dbReference type="NCBI Taxonomy" id="2706888"/>
    <lineage>
        <taxon>Bacteria</taxon>
        <taxon>Pseudomonadati</taxon>
        <taxon>Verrucomicrobiota</taxon>
        <taxon>Opitutia</taxon>
        <taxon>Puniceicoccales</taxon>
        <taxon>Oceanipulchritudinaceae</taxon>
        <taxon>Oceanipulchritudo</taxon>
    </lineage>
</organism>
<evidence type="ECO:0000313" key="1">
    <source>
        <dbReference type="EMBL" id="NDV63353.1"/>
    </source>
</evidence>
<comment type="caution">
    <text evidence="1">The sequence shown here is derived from an EMBL/GenBank/DDBJ whole genome shotgun (WGS) entry which is preliminary data.</text>
</comment>
<protein>
    <submittedName>
        <fullName evidence="1">Uncharacterized protein</fullName>
    </submittedName>
</protein>
<dbReference type="RefSeq" id="WP_163966805.1">
    <property type="nucleotide sequence ID" value="NZ_JAAGNX010000003.1"/>
</dbReference>
<sequence>MIYYTFRVGNEIKAIYNGRLVFFDSGSEKVRNLLISLCGQNDFAQLFQKPAGGPQSQSEKLIYRVLAHEHVHKEAVVLSKAGMLLNGWRFWARLMHLQFQDRVAVRRYYLARAIYLKETLEYQEEIAEALESRMGQGTDLENLRYLVSEYGSVIHSKEKDIWEKWKKARVTPALPLRPFFEYGGNKLHEHIAIVTSYVDSEGKWHEEWIADGGLLNDLKGQEREHHKGRARARKVLDSIRPERLLRKQNSLTDLMWLRIGFQSQLRALEEVYGLSESEILAQFLVPTATFAIKWSGLDPLDDGPLRLLVSAATDSEQDFKQNWVPFVGKHSQNQRLRKLINFFYLHGN</sequence>